<dbReference type="Proteomes" id="UP001451606">
    <property type="component" value="Chromosome"/>
</dbReference>
<evidence type="ECO:0000313" key="9">
    <source>
        <dbReference type="EMBL" id="WYX99735.1"/>
    </source>
</evidence>
<keyword evidence="2" id="KW-0285">Flavoprotein</keyword>
<sequence length="481" mass="53418">MDSNHSYDIVVAGAGLSGSLAAAMAAKQGKKVLLLDRNKESEVGKKTVWGWPCGDAVAGSHIDFVQRKTGIIFGKPELDRRVDGVIALSPDMESRFPFDGVGYTLDRPDFEAKLLQFALKSGVQYQSEFEVQGPVIEDNFITGIKGRNSKGESAVYSGKIIIDALGVSTVLRRNLPENPFVDRTVDIDDIESTGRYIYEFDLDHEDLNFYDPDNAIIHLNNEIAPGGYGWVFPKSGNKVNIGLGVQKRSLEIRNSKMNRKDNLQTLIDNYVKWNPTLKNLKLWNKNGNGKGIWSVPVRRQMESLVFNGYMGAGDSMAMPNPISAGGIGPALVSGILAGENASKAIDNGDVSTSGLWNYNIDYNDAYGKRTAGMEVFRIYLQSLNNNIINYGMKKFLTTKEASDITLGLVPELSLASKFKFVLKGMSNINAFSNMLYAINRMKELNSMYEEYPENPQVFINWRKKVTSIIEDAKERFKPNPV</sequence>
<organism evidence="9 10">
    <name type="scientific">Oxyplasma meridianum</name>
    <dbReference type="NCBI Taxonomy" id="3073602"/>
    <lineage>
        <taxon>Archaea</taxon>
        <taxon>Methanobacteriati</taxon>
        <taxon>Thermoplasmatota</taxon>
        <taxon>Thermoplasmata</taxon>
        <taxon>Thermoplasmatales</taxon>
        <taxon>Thermoplasmataceae</taxon>
        <taxon>Oxyplasma</taxon>
    </lineage>
</organism>
<dbReference type="EMBL" id="CP133772">
    <property type="protein sequence ID" value="WYX99735.1"/>
    <property type="molecule type" value="Genomic_DNA"/>
</dbReference>
<evidence type="ECO:0000256" key="3">
    <source>
        <dbReference type="ARBA" id="ARBA00022827"/>
    </source>
</evidence>
<dbReference type="Gene3D" id="3.50.50.60">
    <property type="entry name" value="FAD/NAD(P)-binding domain"/>
    <property type="match status" value="1"/>
</dbReference>
<protein>
    <submittedName>
        <fullName evidence="9">FAD-dependent oxidoreductase</fullName>
    </submittedName>
</protein>
<dbReference type="GO" id="GO:0016491">
    <property type="term" value="F:oxidoreductase activity"/>
    <property type="evidence" value="ECO:0007669"/>
    <property type="project" value="UniProtKB-KW"/>
</dbReference>
<dbReference type="InterPro" id="IPR050407">
    <property type="entry name" value="Geranylgeranyl_reductase"/>
</dbReference>
<dbReference type="AlphaFoldDB" id="A0AAX4NG77"/>
<keyword evidence="1" id="KW-0444">Lipid biosynthesis</keyword>
<keyword evidence="4" id="KW-0560">Oxidoreductase</keyword>
<dbReference type="SUPFAM" id="SSF51905">
    <property type="entry name" value="FAD/NAD(P)-binding domain"/>
    <property type="match status" value="1"/>
</dbReference>
<evidence type="ECO:0000256" key="7">
    <source>
        <dbReference type="ARBA" id="ARBA00023264"/>
    </source>
</evidence>
<dbReference type="PANTHER" id="PTHR42685:SF18">
    <property type="entry name" value="DIGERANYLGERANYLGLYCEROPHOSPHOLIPID REDUCTASE"/>
    <property type="match status" value="1"/>
</dbReference>
<dbReference type="Pfam" id="PF12831">
    <property type="entry name" value="FAD_oxidored"/>
    <property type="match status" value="1"/>
</dbReference>
<evidence type="ECO:0000256" key="4">
    <source>
        <dbReference type="ARBA" id="ARBA00023002"/>
    </source>
</evidence>
<keyword evidence="5" id="KW-0443">Lipid metabolism</keyword>
<evidence type="ECO:0000256" key="6">
    <source>
        <dbReference type="ARBA" id="ARBA00023209"/>
    </source>
</evidence>
<evidence type="ECO:0000259" key="8">
    <source>
        <dbReference type="Pfam" id="PF22578"/>
    </source>
</evidence>
<gene>
    <name evidence="9" type="ORF">OXIME_000275</name>
</gene>
<evidence type="ECO:0000256" key="5">
    <source>
        <dbReference type="ARBA" id="ARBA00023098"/>
    </source>
</evidence>
<reference evidence="9 10" key="1">
    <citation type="submission" date="2023-09" db="EMBL/GenBank/DDBJ databases">
        <authorList>
            <person name="Golyshina O.V."/>
            <person name="Lunev E.A."/>
            <person name="Bargiela R."/>
            <person name="Gaines M.C."/>
            <person name="Daum B."/>
            <person name="Bale N.J."/>
            <person name="Koenen M."/>
            <person name="Sinninghe Damst J.S."/>
            <person name="Yakimov M."/>
            <person name="Golyshin P.N."/>
        </authorList>
    </citation>
    <scope>NUCLEOTIDE SEQUENCE [LARGE SCALE GENOMIC DNA]</scope>
    <source>
        <strain evidence="9 10">M1</strain>
    </source>
</reference>
<keyword evidence="7" id="KW-1208">Phospholipid metabolism</keyword>
<dbReference type="InterPro" id="IPR054715">
    <property type="entry name" value="GGR_cat"/>
</dbReference>
<dbReference type="KEGG" id="omr:OXIME_000275"/>
<proteinExistence type="predicted"/>
<dbReference type="GO" id="GO:0008654">
    <property type="term" value="P:phospholipid biosynthetic process"/>
    <property type="evidence" value="ECO:0007669"/>
    <property type="project" value="UniProtKB-KW"/>
</dbReference>
<keyword evidence="6" id="KW-0594">Phospholipid biosynthesis</keyword>
<dbReference type="PANTHER" id="PTHR42685">
    <property type="entry name" value="GERANYLGERANYL DIPHOSPHATE REDUCTASE"/>
    <property type="match status" value="1"/>
</dbReference>
<feature type="domain" description="Digeranylgeranylglycerophospholipid reductase catalytic" evidence="8">
    <location>
        <begin position="206"/>
        <end position="271"/>
    </location>
</feature>
<evidence type="ECO:0000256" key="2">
    <source>
        <dbReference type="ARBA" id="ARBA00022630"/>
    </source>
</evidence>
<evidence type="ECO:0000313" key="10">
    <source>
        <dbReference type="Proteomes" id="UP001451606"/>
    </source>
</evidence>
<keyword evidence="3" id="KW-0274">FAD</keyword>
<dbReference type="RefSeq" id="WP_393971698.1">
    <property type="nucleotide sequence ID" value="NZ_CP133772.1"/>
</dbReference>
<evidence type="ECO:0000256" key="1">
    <source>
        <dbReference type="ARBA" id="ARBA00022516"/>
    </source>
</evidence>
<dbReference type="Pfam" id="PF22578">
    <property type="entry name" value="GGR_cat"/>
    <property type="match status" value="1"/>
</dbReference>
<keyword evidence="10" id="KW-1185">Reference proteome</keyword>
<dbReference type="InterPro" id="IPR036188">
    <property type="entry name" value="FAD/NAD-bd_sf"/>
</dbReference>
<accession>A0AAX4NG77</accession>
<name>A0AAX4NG77_9ARCH</name>
<dbReference type="GeneID" id="95966999"/>